<evidence type="ECO:0000256" key="9">
    <source>
        <dbReference type="ARBA" id="ARBA00023136"/>
    </source>
</evidence>
<comment type="similarity">
    <text evidence="11 12">Belongs to the TonB-dependent receptor family.</text>
</comment>
<dbReference type="InterPro" id="IPR012910">
    <property type="entry name" value="Plug_dom"/>
</dbReference>
<evidence type="ECO:0000256" key="4">
    <source>
        <dbReference type="ARBA" id="ARBA00022496"/>
    </source>
</evidence>
<evidence type="ECO:0000256" key="12">
    <source>
        <dbReference type="RuleBase" id="RU003357"/>
    </source>
</evidence>
<gene>
    <name evidence="16" type="ordered locus">Hbal_2512</name>
</gene>
<dbReference type="OrthoDB" id="7313036at2"/>
<comment type="subcellular location">
    <subcellularLocation>
        <location evidence="1 11">Cell outer membrane</location>
        <topology evidence="1 11">Multi-pass membrane protein</topology>
    </subcellularLocation>
</comment>
<dbReference type="SUPFAM" id="SSF56935">
    <property type="entry name" value="Porins"/>
    <property type="match status" value="1"/>
</dbReference>
<keyword evidence="4" id="KW-0410">Iron transport</keyword>
<feature type="domain" description="TonB-dependent receptor-like beta-barrel" evidence="14">
    <location>
        <begin position="290"/>
        <end position="684"/>
    </location>
</feature>
<dbReference type="GO" id="GO:0009279">
    <property type="term" value="C:cell outer membrane"/>
    <property type="evidence" value="ECO:0007669"/>
    <property type="project" value="UniProtKB-SubCell"/>
</dbReference>
<name>C6XP07_HIRBI</name>
<keyword evidence="8 12" id="KW-0798">TonB box</keyword>
<dbReference type="PANTHER" id="PTHR32552">
    <property type="entry name" value="FERRICHROME IRON RECEPTOR-RELATED"/>
    <property type="match status" value="1"/>
</dbReference>
<evidence type="ECO:0000259" key="15">
    <source>
        <dbReference type="Pfam" id="PF07715"/>
    </source>
</evidence>
<evidence type="ECO:0000256" key="5">
    <source>
        <dbReference type="ARBA" id="ARBA00022692"/>
    </source>
</evidence>
<keyword evidence="13" id="KW-0732">Signal</keyword>
<keyword evidence="7" id="KW-0406">Ion transport</keyword>
<keyword evidence="2 11" id="KW-0813">Transport</keyword>
<dbReference type="Pfam" id="PF00593">
    <property type="entry name" value="TonB_dep_Rec_b-barrel"/>
    <property type="match status" value="1"/>
</dbReference>
<evidence type="ECO:0000313" key="17">
    <source>
        <dbReference type="Proteomes" id="UP000002745"/>
    </source>
</evidence>
<keyword evidence="10 11" id="KW-0998">Cell outer membrane</keyword>
<keyword evidence="6" id="KW-0408">Iron</keyword>
<keyword evidence="5 11" id="KW-0812">Transmembrane</keyword>
<evidence type="ECO:0000259" key="14">
    <source>
        <dbReference type="Pfam" id="PF00593"/>
    </source>
</evidence>
<dbReference type="eggNOG" id="COG4771">
    <property type="taxonomic scope" value="Bacteria"/>
</dbReference>
<evidence type="ECO:0000256" key="6">
    <source>
        <dbReference type="ARBA" id="ARBA00023004"/>
    </source>
</evidence>
<dbReference type="Gene3D" id="2.40.170.20">
    <property type="entry name" value="TonB-dependent receptor, beta-barrel domain"/>
    <property type="match status" value="1"/>
</dbReference>
<dbReference type="KEGG" id="hba:Hbal_2512"/>
<dbReference type="Proteomes" id="UP000002745">
    <property type="component" value="Chromosome"/>
</dbReference>
<feature type="signal peptide" evidence="13">
    <location>
        <begin position="1"/>
        <end position="26"/>
    </location>
</feature>
<evidence type="ECO:0000313" key="16">
    <source>
        <dbReference type="EMBL" id="ACT60187.1"/>
    </source>
</evidence>
<dbReference type="GO" id="GO:0006826">
    <property type="term" value="P:iron ion transport"/>
    <property type="evidence" value="ECO:0007669"/>
    <property type="project" value="UniProtKB-KW"/>
</dbReference>
<keyword evidence="16" id="KW-0675">Receptor</keyword>
<dbReference type="PROSITE" id="PS52016">
    <property type="entry name" value="TONB_DEPENDENT_REC_3"/>
    <property type="match status" value="1"/>
</dbReference>
<evidence type="ECO:0000256" key="8">
    <source>
        <dbReference type="ARBA" id="ARBA00023077"/>
    </source>
</evidence>
<evidence type="ECO:0000256" key="13">
    <source>
        <dbReference type="SAM" id="SignalP"/>
    </source>
</evidence>
<evidence type="ECO:0000256" key="11">
    <source>
        <dbReference type="PROSITE-ProRule" id="PRU01360"/>
    </source>
</evidence>
<dbReference type="HOGENOM" id="CLU_008287_15_1_5"/>
<proteinExistence type="inferred from homology"/>
<evidence type="ECO:0000256" key="1">
    <source>
        <dbReference type="ARBA" id="ARBA00004571"/>
    </source>
</evidence>
<dbReference type="CDD" id="cd01347">
    <property type="entry name" value="ligand_gated_channel"/>
    <property type="match status" value="1"/>
</dbReference>
<dbReference type="InterPro" id="IPR039426">
    <property type="entry name" value="TonB-dep_rcpt-like"/>
</dbReference>
<evidence type="ECO:0000256" key="10">
    <source>
        <dbReference type="ARBA" id="ARBA00023237"/>
    </source>
</evidence>
<keyword evidence="9 11" id="KW-0472">Membrane</keyword>
<dbReference type="STRING" id="582402.Hbal_2512"/>
<keyword evidence="3 11" id="KW-1134">Transmembrane beta strand</keyword>
<evidence type="ECO:0000256" key="2">
    <source>
        <dbReference type="ARBA" id="ARBA00022448"/>
    </source>
</evidence>
<feature type="chain" id="PRO_5002973955" evidence="13">
    <location>
        <begin position="27"/>
        <end position="716"/>
    </location>
</feature>
<protein>
    <submittedName>
        <fullName evidence="16">TonB-dependent receptor</fullName>
    </submittedName>
</protein>
<sequence length="716" mass="78206">MKRSLLWSAAGVIAANLYSPAMMAYAQDVEAGVTAENTKTLSTVVVTAQKKAERLIDVPMAIKAIGGEELEKLGVTDIQELSFAVPGLTMREDGPGSYTVFLRGLANQSGSGALVGMYMDEMPLTLGGYDQLAPVALDFERVEVLKGPQGTLYGVGAAGGVVRFITNDPNLNKVEGSIGGEVYSVSDGEMGYTGELVLNVPLIENKLAFRLAAAYEDGGGWIDQPEAGIEDGNGTELTNIRAKLLWVPTDDFSAKVTVQTHRASTELGMGYEEADRTVDVGPDRSKVMIPKEFDFDIYNLEMSYDFGFAELTSSTTQVEHDHQYPFSYIPREGNYSYGFVEGNDDRFVEASRFSQEIRLSDTEGMVEWTVGAFYSDLERSLIADYEYLYAVNGDLNEGGGVLYDDLYYGSAATAESVSIFADVELNLTDKFAVGVGARYFEEDQTSLIEYAPGTGVAESATFDSFDPRVYMTYKYADEKTLYASIGKGFRSGGFNAAPFDPYDPEEVYTYEIGTKGAAADGKIQFDIATFFTQYQDMIRRRLVLVDGQLLGESSNIGEVEIFGVEGGIAVKPIEPLTISLNAAYLNSEIVATDATDQVNNVGDATDYTPELSATIGINYDFNLAPDIPGFARIDYNYRDEVTYIDRSSFFESVLPQASDSLSLLNARVGVTLNAFDLEIFATNLTDENVSIDPYQGWANANRTQPRVIGLKAKYNF</sequence>
<evidence type="ECO:0000256" key="7">
    <source>
        <dbReference type="ARBA" id="ARBA00023065"/>
    </source>
</evidence>
<dbReference type="Pfam" id="PF07715">
    <property type="entry name" value="Plug"/>
    <property type="match status" value="1"/>
</dbReference>
<organism evidence="16 17">
    <name type="scientific">Hirschia baltica (strain ATCC 49814 / DSM 5838 / IFAM 1418)</name>
    <dbReference type="NCBI Taxonomy" id="582402"/>
    <lineage>
        <taxon>Bacteria</taxon>
        <taxon>Pseudomonadati</taxon>
        <taxon>Pseudomonadota</taxon>
        <taxon>Alphaproteobacteria</taxon>
        <taxon>Hyphomonadales</taxon>
        <taxon>Hyphomonadaceae</taxon>
        <taxon>Hirschia</taxon>
    </lineage>
</organism>
<dbReference type="RefSeq" id="WP_015828337.1">
    <property type="nucleotide sequence ID" value="NC_012982.1"/>
</dbReference>
<evidence type="ECO:0000256" key="3">
    <source>
        <dbReference type="ARBA" id="ARBA00022452"/>
    </source>
</evidence>
<keyword evidence="17" id="KW-1185">Reference proteome</keyword>
<reference evidence="17" key="1">
    <citation type="journal article" date="2011" name="J. Bacteriol.">
        <title>Genome sequences of eight morphologically diverse alphaproteobacteria.</title>
        <authorList>
            <consortium name="US DOE Joint Genome Institute"/>
            <person name="Brown P.J."/>
            <person name="Kysela D.T."/>
            <person name="Buechlein A."/>
            <person name="Hemmerich C."/>
            <person name="Brun Y.V."/>
        </authorList>
    </citation>
    <scope>NUCLEOTIDE SEQUENCE [LARGE SCALE GENOMIC DNA]</scope>
    <source>
        <strain evidence="17">ATCC 49814 / DSM 5838 / IFAM 1418</strain>
    </source>
</reference>
<dbReference type="InterPro" id="IPR000531">
    <property type="entry name" value="Beta-barrel_TonB"/>
</dbReference>
<dbReference type="EMBL" id="CP001678">
    <property type="protein sequence ID" value="ACT60187.1"/>
    <property type="molecule type" value="Genomic_DNA"/>
</dbReference>
<accession>C6XP07</accession>
<dbReference type="AlphaFoldDB" id="C6XP07"/>
<feature type="domain" description="TonB-dependent receptor plug" evidence="15">
    <location>
        <begin position="55"/>
        <end position="161"/>
    </location>
</feature>
<dbReference type="InterPro" id="IPR036942">
    <property type="entry name" value="Beta-barrel_TonB_sf"/>
</dbReference>
<dbReference type="PANTHER" id="PTHR32552:SF81">
    <property type="entry name" value="TONB-DEPENDENT OUTER MEMBRANE RECEPTOR"/>
    <property type="match status" value="1"/>
</dbReference>